<keyword evidence="8" id="KW-0539">Nucleus</keyword>
<dbReference type="InterPro" id="IPR038506">
    <property type="entry name" value="GLE1-like_sf"/>
</dbReference>
<evidence type="ECO:0000256" key="2">
    <source>
        <dbReference type="ARBA" id="ARBA00011056"/>
    </source>
</evidence>
<evidence type="ECO:0000256" key="1">
    <source>
        <dbReference type="ARBA" id="ARBA00004567"/>
    </source>
</evidence>
<dbReference type="InterPro" id="IPR012476">
    <property type="entry name" value="GLE1"/>
</dbReference>
<accession>A0A7J7ILL9</accession>
<evidence type="ECO:0000313" key="13">
    <source>
        <dbReference type="Proteomes" id="UP000530660"/>
    </source>
</evidence>
<feature type="region of interest" description="Disordered" evidence="11">
    <location>
        <begin position="72"/>
        <end position="99"/>
    </location>
</feature>
<dbReference type="Pfam" id="PF07817">
    <property type="entry name" value="GLE1"/>
    <property type="match status" value="1"/>
</dbReference>
<evidence type="ECO:0000256" key="8">
    <source>
        <dbReference type="ARBA" id="ARBA00023242"/>
    </source>
</evidence>
<keyword evidence="5" id="KW-0653">Protein transport</keyword>
<dbReference type="PANTHER" id="PTHR12960">
    <property type="entry name" value="GLE-1-RELATED"/>
    <property type="match status" value="1"/>
</dbReference>
<dbReference type="GO" id="GO:0000822">
    <property type="term" value="F:inositol hexakisphosphate binding"/>
    <property type="evidence" value="ECO:0007669"/>
    <property type="project" value="TreeGrafter"/>
</dbReference>
<comment type="similarity">
    <text evidence="2">Belongs to the GLE1 family.</text>
</comment>
<evidence type="ECO:0000256" key="7">
    <source>
        <dbReference type="ARBA" id="ARBA00023132"/>
    </source>
</evidence>
<keyword evidence="7" id="KW-0906">Nuclear pore complex</keyword>
<organism evidence="12 13">
    <name type="scientific">Cyanidiococcus yangmingshanensis</name>
    <dbReference type="NCBI Taxonomy" id="2690220"/>
    <lineage>
        <taxon>Eukaryota</taxon>
        <taxon>Rhodophyta</taxon>
        <taxon>Bangiophyceae</taxon>
        <taxon>Cyanidiales</taxon>
        <taxon>Cyanidiaceae</taxon>
        <taxon>Cyanidiococcus</taxon>
    </lineage>
</organism>
<comment type="subcellular location">
    <subcellularLocation>
        <location evidence="1">Nucleus</location>
        <location evidence="1">Nuclear pore complex</location>
    </subcellularLocation>
</comment>
<evidence type="ECO:0000256" key="4">
    <source>
        <dbReference type="ARBA" id="ARBA00022816"/>
    </source>
</evidence>
<evidence type="ECO:0000256" key="9">
    <source>
        <dbReference type="ARBA" id="ARBA00026227"/>
    </source>
</evidence>
<protein>
    <recommendedName>
        <fullName evidence="9">mRNA export factor GLE1</fullName>
    </recommendedName>
    <alternativeName>
        <fullName evidence="10">Nucleoporin GLE1</fullName>
    </alternativeName>
</protein>
<keyword evidence="13" id="KW-1185">Reference proteome</keyword>
<dbReference type="GO" id="GO:0015031">
    <property type="term" value="P:protein transport"/>
    <property type="evidence" value="ECO:0007669"/>
    <property type="project" value="UniProtKB-KW"/>
</dbReference>
<proteinExistence type="inferred from homology"/>
<comment type="caution">
    <text evidence="12">The sequence shown here is derived from an EMBL/GenBank/DDBJ whole genome shotgun (WGS) entry which is preliminary data.</text>
</comment>
<evidence type="ECO:0000256" key="5">
    <source>
        <dbReference type="ARBA" id="ARBA00022927"/>
    </source>
</evidence>
<dbReference type="GO" id="GO:0031369">
    <property type="term" value="F:translation initiation factor binding"/>
    <property type="evidence" value="ECO:0007669"/>
    <property type="project" value="TreeGrafter"/>
</dbReference>
<dbReference type="GO" id="GO:0044614">
    <property type="term" value="C:nuclear pore cytoplasmic filaments"/>
    <property type="evidence" value="ECO:0007669"/>
    <property type="project" value="TreeGrafter"/>
</dbReference>
<dbReference type="GO" id="GO:0005543">
    <property type="term" value="F:phospholipid binding"/>
    <property type="evidence" value="ECO:0007669"/>
    <property type="project" value="TreeGrafter"/>
</dbReference>
<gene>
    <name evidence="12" type="primary">GLE1</name>
    <name evidence="12" type="ORF">F1559_004373</name>
</gene>
<dbReference type="AlphaFoldDB" id="A0A7J7ILL9"/>
<dbReference type="Proteomes" id="UP000530660">
    <property type="component" value="Unassembled WGS sequence"/>
</dbReference>
<keyword evidence="6" id="KW-0811">Translocation</keyword>
<feature type="region of interest" description="Disordered" evidence="11">
    <location>
        <begin position="356"/>
        <end position="386"/>
    </location>
</feature>
<reference evidence="12 13" key="1">
    <citation type="journal article" date="2020" name="J. Phycol.">
        <title>Comparative genome analysis reveals Cyanidiococcus gen. nov., a new extremophilic red algal genus sister to Cyanidioschyzon (Cyanidioschyzonaceae, Rhodophyta).</title>
        <authorList>
            <person name="Liu S.-L."/>
            <person name="Chiang Y.-R."/>
            <person name="Yoon H.S."/>
            <person name="Fu H.-Y."/>
        </authorList>
    </citation>
    <scope>NUCLEOTIDE SEQUENCE [LARGE SCALE GENOMIC DNA]</scope>
    <source>
        <strain evidence="12 13">THAL066</strain>
    </source>
</reference>
<dbReference type="PANTHER" id="PTHR12960:SF0">
    <property type="entry name" value="MRNA EXPORT FACTOR GLE1"/>
    <property type="match status" value="1"/>
</dbReference>
<evidence type="ECO:0000313" key="12">
    <source>
        <dbReference type="EMBL" id="KAF6003397.1"/>
    </source>
</evidence>
<keyword evidence="3" id="KW-0813">Transport</keyword>
<sequence>MTGYSRTERLRQVAAALWEATWGPDASTVPKEGADFRVHDDDRGRACTQTTTSVDLEPTHQSWSSAYERVCNTTSPEQSSRPTKHPVSSRTGPETFSLAETPNIGSELERIKHNRDRWTTPLQGLTVTGASTLDASVRSPSTRTYRSLVNRSPVWSQHRSAFDRLGKISTQTPPQHRPNGFEQSAAFIEQWLMLELTAEKENADGESSWSSEALLSRHQSSTKWVQEGVSLLHALEQDEQQRFAEYLRSIEQLGHHLHRAHEAALSLRKTTPVADSNSFLLDASNAEGDQMDHRTIVVPSKQDAFKVEHLSERTTELGLVHAANTTTTKQLSPSLEQFVPTKADERAGALASTALERTPALSKSSLGPGVSNQATPATKSVSDVSSGRPMSEVISVVSAPKNTAAPVAKSDVTSQAQNETLLPADIQLVLDRFHEAQDLAEQYQRDQQFAANRLQLRKRINLAVNQIGLSLTSVYQKASVLTALLQQALAATTTTTSASAALSAWLHVQIAQRIVAEGAEQVVLSLPSSFALGAVLVRITQTTPSMRSVVLGAFYHQCPYTMPHWYRRRPDESPEHFRIRMGYRKPDEPFERYMERMGGYISLFAAMCQTALQNAPPNPYGLGLLWTWIARLINTKPRRMTALLLVNALEVAGHAMSLRYGTQFGKLLQLIRDEIVPNLPRDAPPGPTARLVHWVEDALAHEPAVCPGQKLPLQDSQNL</sequence>
<evidence type="ECO:0000256" key="6">
    <source>
        <dbReference type="ARBA" id="ARBA00023010"/>
    </source>
</evidence>
<dbReference type="Gene3D" id="1.25.40.510">
    <property type="entry name" value="GLE1-like"/>
    <property type="match status" value="1"/>
</dbReference>
<evidence type="ECO:0000256" key="10">
    <source>
        <dbReference type="ARBA" id="ARBA00029983"/>
    </source>
</evidence>
<dbReference type="GO" id="GO:0005737">
    <property type="term" value="C:cytoplasm"/>
    <property type="evidence" value="ECO:0007669"/>
    <property type="project" value="TreeGrafter"/>
</dbReference>
<evidence type="ECO:0000256" key="3">
    <source>
        <dbReference type="ARBA" id="ARBA00022448"/>
    </source>
</evidence>
<dbReference type="EMBL" id="VWRR01000007">
    <property type="protein sequence ID" value="KAF6003397.1"/>
    <property type="molecule type" value="Genomic_DNA"/>
</dbReference>
<feature type="compositionally biased region" description="Polar residues" evidence="11">
    <location>
        <begin position="361"/>
        <end position="385"/>
    </location>
</feature>
<name>A0A7J7ILL9_9RHOD</name>
<keyword evidence="4" id="KW-0509">mRNA transport</keyword>
<dbReference type="GO" id="GO:0016973">
    <property type="term" value="P:poly(A)+ mRNA export from nucleus"/>
    <property type="evidence" value="ECO:0007669"/>
    <property type="project" value="InterPro"/>
</dbReference>
<dbReference type="OrthoDB" id="420884at2759"/>
<evidence type="ECO:0000256" key="11">
    <source>
        <dbReference type="SAM" id="MobiDB-lite"/>
    </source>
</evidence>